<proteinExistence type="inferred from homology"/>
<dbReference type="GO" id="GO:0006310">
    <property type="term" value="P:DNA recombination"/>
    <property type="evidence" value="ECO:0007669"/>
    <property type="project" value="UniProtKB-KW"/>
</dbReference>
<organism evidence="8 9">
    <name type="scientific">Stutzerimonas stutzeri</name>
    <name type="common">Pseudomonas stutzeri</name>
    <dbReference type="NCBI Taxonomy" id="316"/>
    <lineage>
        <taxon>Bacteria</taxon>
        <taxon>Pseudomonadati</taxon>
        <taxon>Pseudomonadota</taxon>
        <taxon>Gammaproteobacteria</taxon>
        <taxon>Pseudomonadales</taxon>
        <taxon>Pseudomonadaceae</taxon>
        <taxon>Stutzerimonas</taxon>
    </lineage>
</organism>
<dbReference type="GO" id="GO:0015074">
    <property type="term" value="P:DNA integration"/>
    <property type="evidence" value="ECO:0007669"/>
    <property type="project" value="UniProtKB-KW"/>
</dbReference>
<dbReference type="RefSeq" id="WP_279648981.1">
    <property type="nucleotide sequence ID" value="NZ_JAOCDG010000003.1"/>
</dbReference>
<evidence type="ECO:0000256" key="1">
    <source>
        <dbReference type="ARBA" id="ARBA00008857"/>
    </source>
</evidence>
<evidence type="ECO:0000256" key="4">
    <source>
        <dbReference type="ARBA" id="ARBA00023172"/>
    </source>
</evidence>
<dbReference type="InterPro" id="IPR050090">
    <property type="entry name" value="Tyrosine_recombinase_XerCD"/>
</dbReference>
<dbReference type="PANTHER" id="PTHR30349">
    <property type="entry name" value="PHAGE INTEGRASE-RELATED"/>
    <property type="match status" value="1"/>
</dbReference>
<dbReference type="InterPro" id="IPR013762">
    <property type="entry name" value="Integrase-like_cat_sf"/>
</dbReference>
<comment type="caution">
    <text evidence="8">The sequence shown here is derived from an EMBL/GenBank/DDBJ whole genome shotgun (WGS) entry which is preliminary data.</text>
</comment>
<evidence type="ECO:0000259" key="7">
    <source>
        <dbReference type="PROSITE" id="PS51900"/>
    </source>
</evidence>
<sequence>MQINPVDLIADELLAGAEALPIEALPEVDARTANEIAAIKAFLSKWSRSPHTLRRYRVEIARLWLWATEKGRMISELTYEDLNAYRDFLQDPQPYERWCSGKKYRRDSPNWRPFVSALSLSSVHHAFSAIGALYSVWLRSGHITCDPMANVTKIREVLADGITPFAETTVDSTEKWFDDRMASAIREALSVMPAETPAEEQQRAQYTLIIRTLTVTGARVSEVVHAKQSQIYEDRSGWWVKLRGKGGKIRTVPLPNDYITDVLMPWRIDHELPAIPESDEDTPLCPPRVWRQGKPGISSRMVLNIVKDIAARAAALLPADAQRASRLLPRASNHWFRHTFITALIDQNVPTKTILTTVGQNSEKTLRIYDHKQDHDRHVDVTRVASKL</sequence>
<dbReference type="Gene3D" id="1.10.150.130">
    <property type="match status" value="1"/>
</dbReference>
<evidence type="ECO:0000256" key="5">
    <source>
        <dbReference type="PROSITE-ProRule" id="PRU01248"/>
    </source>
</evidence>
<dbReference type="PANTHER" id="PTHR30349:SF64">
    <property type="entry name" value="PROPHAGE INTEGRASE INTD-RELATED"/>
    <property type="match status" value="1"/>
</dbReference>
<dbReference type="AlphaFoldDB" id="A0ABD4XVW0"/>
<evidence type="ECO:0000313" key="8">
    <source>
        <dbReference type="EMBL" id="MDH0686993.1"/>
    </source>
</evidence>
<dbReference type="InterPro" id="IPR044068">
    <property type="entry name" value="CB"/>
</dbReference>
<dbReference type="SUPFAM" id="SSF56349">
    <property type="entry name" value="DNA breaking-rejoining enzymes"/>
    <property type="match status" value="1"/>
</dbReference>
<keyword evidence="3 5" id="KW-0238">DNA-binding</keyword>
<dbReference type="InterPro" id="IPR002104">
    <property type="entry name" value="Integrase_catalytic"/>
</dbReference>
<dbReference type="InterPro" id="IPR011010">
    <property type="entry name" value="DNA_brk_join_enz"/>
</dbReference>
<comment type="similarity">
    <text evidence="1">Belongs to the 'phage' integrase family.</text>
</comment>
<evidence type="ECO:0000313" key="9">
    <source>
        <dbReference type="Proteomes" id="UP001161139"/>
    </source>
</evidence>
<accession>A0ABD4XVW0</accession>
<evidence type="ECO:0000259" key="6">
    <source>
        <dbReference type="PROSITE" id="PS51898"/>
    </source>
</evidence>
<dbReference type="GO" id="GO:0003677">
    <property type="term" value="F:DNA binding"/>
    <property type="evidence" value="ECO:0007669"/>
    <property type="project" value="UniProtKB-UniRule"/>
</dbReference>
<dbReference type="EMBL" id="JAOCDG010000003">
    <property type="protein sequence ID" value="MDH0686993.1"/>
    <property type="molecule type" value="Genomic_DNA"/>
</dbReference>
<evidence type="ECO:0000256" key="3">
    <source>
        <dbReference type="ARBA" id="ARBA00023125"/>
    </source>
</evidence>
<name>A0ABD4XVW0_STUST</name>
<dbReference type="CDD" id="cd00397">
    <property type="entry name" value="DNA_BRE_C"/>
    <property type="match status" value="1"/>
</dbReference>
<dbReference type="Pfam" id="PF00589">
    <property type="entry name" value="Phage_integrase"/>
    <property type="match status" value="1"/>
</dbReference>
<feature type="domain" description="Tyr recombinase" evidence="6">
    <location>
        <begin position="172"/>
        <end position="383"/>
    </location>
</feature>
<keyword evidence="4" id="KW-0233">DNA recombination</keyword>
<dbReference type="PROSITE" id="PS51900">
    <property type="entry name" value="CB"/>
    <property type="match status" value="1"/>
</dbReference>
<evidence type="ECO:0000256" key="2">
    <source>
        <dbReference type="ARBA" id="ARBA00022908"/>
    </source>
</evidence>
<gene>
    <name evidence="8" type="ORF">N5D09_02690</name>
</gene>
<keyword evidence="2" id="KW-0229">DNA integration</keyword>
<dbReference type="InterPro" id="IPR010998">
    <property type="entry name" value="Integrase_recombinase_N"/>
</dbReference>
<feature type="domain" description="Core-binding (CB)" evidence="7">
    <location>
        <begin position="33"/>
        <end position="138"/>
    </location>
</feature>
<dbReference type="Proteomes" id="UP001161139">
    <property type="component" value="Unassembled WGS sequence"/>
</dbReference>
<dbReference type="Gene3D" id="1.10.443.10">
    <property type="entry name" value="Intergrase catalytic core"/>
    <property type="match status" value="1"/>
</dbReference>
<dbReference type="PROSITE" id="PS51898">
    <property type="entry name" value="TYR_RECOMBINASE"/>
    <property type="match status" value="1"/>
</dbReference>
<protein>
    <submittedName>
        <fullName evidence="8">Site-specific integrase</fullName>
    </submittedName>
</protein>
<reference evidence="8" key="1">
    <citation type="submission" date="2022-09" db="EMBL/GenBank/DDBJ databases">
        <title>Intensive care unit water sources are persistently colonized with multi-drug resistant bacteria and are the site of extensive horizontal gene transfer of antibiotic resistance genes.</title>
        <authorList>
            <person name="Diorio-Toth L."/>
        </authorList>
    </citation>
    <scope>NUCLEOTIDE SEQUENCE</scope>
    <source>
        <strain evidence="8">GD03864</strain>
    </source>
</reference>